<comment type="caution">
    <text evidence="1">The sequence shown here is derived from an EMBL/GenBank/DDBJ whole genome shotgun (WGS) entry which is preliminary data.</text>
</comment>
<reference evidence="1" key="1">
    <citation type="submission" date="2023-06" db="EMBL/GenBank/DDBJ databases">
        <authorList>
            <person name="Kurt Z."/>
        </authorList>
    </citation>
    <scope>NUCLEOTIDE SEQUENCE</scope>
</reference>
<dbReference type="AlphaFoldDB" id="A0AA86PHC3"/>
<dbReference type="Proteomes" id="UP001642409">
    <property type="component" value="Unassembled WGS sequence"/>
</dbReference>
<gene>
    <name evidence="1" type="ORF">HINF_LOCUS26661</name>
    <name evidence="2" type="ORF">HINF_LOCUS28424</name>
</gene>
<evidence type="ECO:0000313" key="2">
    <source>
        <dbReference type="EMBL" id="CAL6021975.1"/>
    </source>
</evidence>
<sequence>MPQILAPNLFTDLLQVKSEQLPTRSTTRSTASRLTWSEHVQLTDEIISNRLMPSPQHTSSCKFRPISHSRKVPELFRSTTTTPATKPRKTFSSIKQLENKALLMKTYKEPKTVIENTFEQKQTAARKNLFKLTSTKEYNLFIAQKKYFYQQSQIQQQLIGEFERGNKIRNSKSKINLDAVSQEQRAKLRDMFNIYDQII</sequence>
<organism evidence="1">
    <name type="scientific">Hexamita inflata</name>
    <dbReference type="NCBI Taxonomy" id="28002"/>
    <lineage>
        <taxon>Eukaryota</taxon>
        <taxon>Metamonada</taxon>
        <taxon>Diplomonadida</taxon>
        <taxon>Hexamitidae</taxon>
        <taxon>Hexamitinae</taxon>
        <taxon>Hexamita</taxon>
    </lineage>
</organism>
<evidence type="ECO:0000313" key="3">
    <source>
        <dbReference type="Proteomes" id="UP001642409"/>
    </source>
</evidence>
<protein>
    <submittedName>
        <fullName evidence="2">Hypothetical_protein</fullName>
    </submittedName>
</protein>
<dbReference type="EMBL" id="CAXDID020000090">
    <property type="protein sequence ID" value="CAL6021975.1"/>
    <property type="molecule type" value="Genomic_DNA"/>
</dbReference>
<evidence type="ECO:0000313" key="1">
    <source>
        <dbReference type="EMBL" id="CAI9939016.1"/>
    </source>
</evidence>
<proteinExistence type="predicted"/>
<dbReference type="EMBL" id="CATOUU010000660">
    <property type="protein sequence ID" value="CAI9939016.1"/>
    <property type="molecule type" value="Genomic_DNA"/>
</dbReference>
<keyword evidence="3" id="KW-1185">Reference proteome</keyword>
<reference evidence="2 3" key="2">
    <citation type="submission" date="2024-07" db="EMBL/GenBank/DDBJ databases">
        <authorList>
            <person name="Akdeniz Z."/>
        </authorList>
    </citation>
    <scope>NUCLEOTIDE SEQUENCE [LARGE SCALE GENOMIC DNA]</scope>
</reference>
<name>A0AA86PHC3_9EUKA</name>
<accession>A0AA86PHC3</accession>